<dbReference type="eggNOG" id="ENOG5033P9Q">
    <property type="taxonomic scope" value="Bacteria"/>
</dbReference>
<dbReference type="OrthoDB" id="2417941at2"/>
<dbReference type="RefSeq" id="WP_141639003.1">
    <property type="nucleotide sequence ID" value="NZ_CCSE01000001.1"/>
</dbReference>
<protein>
    <submittedName>
        <fullName evidence="1">Uncharacterized protein</fullName>
    </submittedName>
</protein>
<sequence>MIVTMELEQDAHQAKETAPLKLTEVVFKVKPEVYERKRLFRKPLYELTVAAEANNQIYEFKGNDLDNKLVSQLERNPSSFLVEGEQLFLCGTNWPDSSIAEVIKENDVPLDALFITDGRKVLAIIYNDEIPDLIHWMKSLLK</sequence>
<proteinExistence type="predicted"/>
<name>A0A078M4D6_9STAP</name>
<evidence type="ECO:0000313" key="1">
    <source>
        <dbReference type="EMBL" id="CEA02368.1"/>
    </source>
</evidence>
<keyword evidence="2" id="KW-1185">Reference proteome</keyword>
<reference evidence="1 2" key="1">
    <citation type="submission" date="2014-07" db="EMBL/GenBank/DDBJ databases">
        <authorList>
            <person name="Urmite Genomes Urmite Genomes"/>
        </authorList>
    </citation>
    <scope>NUCLEOTIDE SEQUENCE [LARGE SCALE GENOMIC DNA]</scope>
    <source>
        <strain evidence="1 2">13MG44_air</strain>
    </source>
</reference>
<dbReference type="HOGENOM" id="CLU_1813209_0_0_9"/>
<gene>
    <name evidence="1" type="ORF">BN1048_01689</name>
</gene>
<accession>A0A078M4D6</accession>
<organism evidence="1 2">
    <name type="scientific">Jeotgalicoccus saudimassiliensis</name>
    <dbReference type="NCBI Taxonomy" id="1461582"/>
    <lineage>
        <taxon>Bacteria</taxon>
        <taxon>Bacillati</taxon>
        <taxon>Bacillota</taxon>
        <taxon>Bacilli</taxon>
        <taxon>Bacillales</taxon>
        <taxon>Staphylococcaceae</taxon>
        <taxon>Jeotgalicoccus</taxon>
    </lineage>
</organism>
<dbReference type="Proteomes" id="UP000044136">
    <property type="component" value="Unassembled WGS sequence"/>
</dbReference>
<dbReference type="STRING" id="1461582.BN1048_01689"/>
<dbReference type="AlphaFoldDB" id="A0A078M4D6"/>
<evidence type="ECO:0000313" key="2">
    <source>
        <dbReference type="Proteomes" id="UP000044136"/>
    </source>
</evidence>
<dbReference type="EMBL" id="CCSE01000001">
    <property type="protein sequence ID" value="CEA02368.1"/>
    <property type="molecule type" value="Genomic_DNA"/>
</dbReference>